<evidence type="ECO:0000313" key="1">
    <source>
        <dbReference type="EMBL" id="MCE7030221.1"/>
    </source>
</evidence>
<dbReference type="InterPro" id="IPR011257">
    <property type="entry name" value="DNA_glycosylase"/>
</dbReference>
<proteinExistence type="predicted"/>
<gene>
    <name evidence="1" type="ORF">LZD57_19715</name>
</gene>
<dbReference type="GO" id="GO:0003824">
    <property type="term" value="F:catalytic activity"/>
    <property type="evidence" value="ECO:0007669"/>
    <property type="project" value="InterPro"/>
</dbReference>
<reference evidence="1" key="1">
    <citation type="submission" date="2022-01" db="EMBL/GenBank/DDBJ databases">
        <title>Jiella avicenniae sp. nov., a novel endophytic bacterium isolated from bark of Avicennia marina.</title>
        <authorList>
            <person name="Tuo L."/>
        </authorList>
    </citation>
    <scope>NUCLEOTIDE SEQUENCE</scope>
    <source>
        <strain evidence="1">CBK1P-4</strain>
    </source>
</reference>
<name>A0A9X1T641_9HYPH</name>
<organism evidence="1 2">
    <name type="scientific">Jiella avicenniae</name>
    <dbReference type="NCBI Taxonomy" id="2907202"/>
    <lineage>
        <taxon>Bacteria</taxon>
        <taxon>Pseudomonadati</taxon>
        <taxon>Pseudomonadota</taxon>
        <taxon>Alphaproteobacteria</taxon>
        <taxon>Hyphomicrobiales</taxon>
        <taxon>Aurantimonadaceae</taxon>
        <taxon>Jiella</taxon>
    </lineage>
</organism>
<dbReference type="GO" id="GO:0006281">
    <property type="term" value="P:DNA repair"/>
    <property type="evidence" value="ECO:0007669"/>
    <property type="project" value="InterPro"/>
</dbReference>
<dbReference type="EMBL" id="JAJUWU010000022">
    <property type="protein sequence ID" value="MCE7030221.1"/>
    <property type="molecule type" value="Genomic_DNA"/>
</dbReference>
<comment type="caution">
    <text evidence="1">The sequence shown here is derived from an EMBL/GenBank/DDBJ whole genome shotgun (WGS) entry which is preliminary data.</text>
</comment>
<evidence type="ECO:0000313" key="2">
    <source>
        <dbReference type="Proteomes" id="UP001139035"/>
    </source>
</evidence>
<dbReference type="Proteomes" id="UP001139035">
    <property type="component" value="Unassembled WGS sequence"/>
</dbReference>
<dbReference type="RefSeq" id="WP_233721300.1">
    <property type="nucleotide sequence ID" value="NZ_JAJUWU010000022.1"/>
</dbReference>
<keyword evidence="2" id="KW-1185">Reference proteome</keyword>
<protein>
    <recommendedName>
        <fullName evidence="3">Endonuclease III</fullName>
    </recommendedName>
</protein>
<sequence length="216" mass="23944">MAEQSTKTAIVDRLLQRTEKTFAEEMGLDLAKNTPMPLFLWLVAANLFSARISADQALRAARALKDAGLTTADHMAEATWKERVVILNRNGYARFDEKTSRFLQDVADHCLDAYGGDLRKLREAADRDPAKERELLKAFKGIGDTGADIFFREVQVAWDELYPFADRRALQAAETLGLGSDAETLSGLVAKADFPRLLTALLRADLDGALDEIREG</sequence>
<evidence type="ECO:0008006" key="3">
    <source>
        <dbReference type="Google" id="ProtNLM"/>
    </source>
</evidence>
<accession>A0A9X1T641</accession>
<dbReference type="Gene3D" id="1.10.340.30">
    <property type="entry name" value="Hypothetical protein, domain 2"/>
    <property type="match status" value="1"/>
</dbReference>
<dbReference type="SUPFAM" id="SSF48150">
    <property type="entry name" value="DNA-glycosylase"/>
    <property type="match status" value="1"/>
</dbReference>
<dbReference type="AlphaFoldDB" id="A0A9X1T641"/>